<dbReference type="InterPro" id="IPR013766">
    <property type="entry name" value="Thioredoxin_domain"/>
</dbReference>
<feature type="domain" description="Thioredoxin" evidence="5">
    <location>
        <begin position="33"/>
        <end position="172"/>
    </location>
</feature>
<dbReference type="InterPro" id="IPR050553">
    <property type="entry name" value="Thioredoxin_ResA/DsbE_sf"/>
</dbReference>
<comment type="caution">
    <text evidence="6">The sequence shown here is derived from an EMBL/GenBank/DDBJ whole genome shotgun (WGS) entry which is preliminary data.</text>
</comment>
<evidence type="ECO:0000256" key="1">
    <source>
        <dbReference type="ARBA" id="ARBA00004196"/>
    </source>
</evidence>
<reference evidence="6" key="2">
    <citation type="submission" date="2020-09" db="EMBL/GenBank/DDBJ databases">
        <authorList>
            <person name="Sun Q."/>
            <person name="Sedlacek I."/>
        </authorList>
    </citation>
    <scope>NUCLEOTIDE SEQUENCE</scope>
    <source>
        <strain evidence="6">CCM 7897</strain>
    </source>
</reference>
<sequence length="195" mass="20854">MLTPFADDPAFSSHGVPSEKAFPESGASKAMAARAADLPPLAPLPVLDAAPLDPATLKGRVVLVHFFATWCEPCREELPALTRLAADHPADIAVVAVDVAEVDVRVRRFFAEHPVPFPVALDRDRAFTRSWQVSGLPSTIVLDRALRPRLKAVGEVAWDAPAVRVRLGGLLSEPFPERPAASVAGKKTISGDLSQ</sequence>
<dbReference type="AlphaFoldDB" id="A0A917CAH5"/>
<evidence type="ECO:0000259" key="5">
    <source>
        <dbReference type="PROSITE" id="PS51352"/>
    </source>
</evidence>
<dbReference type="InterPro" id="IPR017937">
    <property type="entry name" value="Thioredoxin_CS"/>
</dbReference>
<proteinExistence type="predicted"/>
<dbReference type="InterPro" id="IPR013740">
    <property type="entry name" value="Redoxin"/>
</dbReference>
<dbReference type="Pfam" id="PF08534">
    <property type="entry name" value="Redoxin"/>
    <property type="match status" value="1"/>
</dbReference>
<reference evidence="6" key="1">
    <citation type="journal article" date="2014" name="Int. J. Syst. Evol. Microbiol.">
        <title>Complete genome sequence of Corynebacterium casei LMG S-19264T (=DSM 44701T), isolated from a smear-ripened cheese.</title>
        <authorList>
            <consortium name="US DOE Joint Genome Institute (JGI-PGF)"/>
            <person name="Walter F."/>
            <person name="Albersmeier A."/>
            <person name="Kalinowski J."/>
            <person name="Ruckert C."/>
        </authorList>
    </citation>
    <scope>NUCLEOTIDE SEQUENCE</scope>
    <source>
        <strain evidence="6">CCM 7897</strain>
    </source>
</reference>
<dbReference type="Gene3D" id="3.40.30.10">
    <property type="entry name" value="Glutaredoxin"/>
    <property type="match status" value="1"/>
</dbReference>
<dbReference type="InterPro" id="IPR036249">
    <property type="entry name" value="Thioredoxin-like_sf"/>
</dbReference>
<accession>A0A917CAH5</accession>
<evidence type="ECO:0000313" key="6">
    <source>
        <dbReference type="EMBL" id="GGF81865.1"/>
    </source>
</evidence>
<dbReference type="PROSITE" id="PS00194">
    <property type="entry name" value="THIOREDOXIN_1"/>
    <property type="match status" value="1"/>
</dbReference>
<dbReference type="GO" id="GO:0017004">
    <property type="term" value="P:cytochrome complex assembly"/>
    <property type="evidence" value="ECO:0007669"/>
    <property type="project" value="UniProtKB-KW"/>
</dbReference>
<keyword evidence="7" id="KW-1185">Reference proteome</keyword>
<evidence type="ECO:0000256" key="2">
    <source>
        <dbReference type="ARBA" id="ARBA00022748"/>
    </source>
</evidence>
<evidence type="ECO:0000256" key="3">
    <source>
        <dbReference type="ARBA" id="ARBA00023284"/>
    </source>
</evidence>
<dbReference type="Proteomes" id="UP000606044">
    <property type="component" value="Unassembled WGS sequence"/>
</dbReference>
<dbReference type="SUPFAM" id="SSF52833">
    <property type="entry name" value="Thioredoxin-like"/>
    <property type="match status" value="1"/>
</dbReference>
<evidence type="ECO:0000256" key="4">
    <source>
        <dbReference type="SAM" id="MobiDB-lite"/>
    </source>
</evidence>
<dbReference type="EMBL" id="BMCT01000009">
    <property type="protein sequence ID" value="GGF81865.1"/>
    <property type="molecule type" value="Genomic_DNA"/>
</dbReference>
<keyword evidence="2" id="KW-0201">Cytochrome c-type biogenesis</keyword>
<feature type="region of interest" description="Disordered" evidence="4">
    <location>
        <begin position="1"/>
        <end position="23"/>
    </location>
</feature>
<protein>
    <recommendedName>
        <fullName evidence="5">Thioredoxin domain-containing protein</fullName>
    </recommendedName>
</protein>
<name>A0A917CAH5_9HYPH</name>
<organism evidence="6 7">
    <name type="scientific">Azorhizobium oxalatiphilum</name>
    <dbReference type="NCBI Taxonomy" id="980631"/>
    <lineage>
        <taxon>Bacteria</taxon>
        <taxon>Pseudomonadati</taxon>
        <taxon>Pseudomonadota</taxon>
        <taxon>Alphaproteobacteria</taxon>
        <taxon>Hyphomicrobiales</taxon>
        <taxon>Xanthobacteraceae</taxon>
        <taxon>Azorhizobium</taxon>
    </lineage>
</organism>
<dbReference type="GO" id="GO:0030313">
    <property type="term" value="C:cell envelope"/>
    <property type="evidence" value="ECO:0007669"/>
    <property type="project" value="UniProtKB-SubCell"/>
</dbReference>
<dbReference type="PANTHER" id="PTHR42852:SF13">
    <property type="entry name" value="PROTEIN DIPZ"/>
    <property type="match status" value="1"/>
</dbReference>
<comment type="subcellular location">
    <subcellularLocation>
        <location evidence="1">Cell envelope</location>
    </subcellularLocation>
</comment>
<keyword evidence="3" id="KW-0676">Redox-active center</keyword>
<dbReference type="CDD" id="cd02966">
    <property type="entry name" value="TlpA_like_family"/>
    <property type="match status" value="1"/>
</dbReference>
<evidence type="ECO:0000313" key="7">
    <source>
        <dbReference type="Proteomes" id="UP000606044"/>
    </source>
</evidence>
<gene>
    <name evidence="6" type="ORF">GCM10007301_47480</name>
</gene>
<dbReference type="GO" id="GO:0015036">
    <property type="term" value="F:disulfide oxidoreductase activity"/>
    <property type="evidence" value="ECO:0007669"/>
    <property type="project" value="UniProtKB-ARBA"/>
</dbReference>
<dbReference type="PROSITE" id="PS51352">
    <property type="entry name" value="THIOREDOXIN_2"/>
    <property type="match status" value="1"/>
</dbReference>
<dbReference type="PANTHER" id="PTHR42852">
    <property type="entry name" value="THIOL:DISULFIDE INTERCHANGE PROTEIN DSBE"/>
    <property type="match status" value="1"/>
</dbReference>